<dbReference type="SUPFAM" id="SSF52266">
    <property type="entry name" value="SGNH hydrolase"/>
    <property type="match status" value="1"/>
</dbReference>
<dbReference type="Gene3D" id="3.40.50.1110">
    <property type="entry name" value="SGNH hydrolase"/>
    <property type="match status" value="1"/>
</dbReference>
<dbReference type="AlphaFoldDB" id="A0A061GD79"/>
<gene>
    <name evidence="6" type="ORF">TCM_029364</name>
</gene>
<evidence type="ECO:0000256" key="5">
    <source>
        <dbReference type="SAM" id="SignalP"/>
    </source>
</evidence>
<feature type="chain" id="PRO_5001602736" evidence="5">
    <location>
        <begin position="30"/>
        <end position="358"/>
    </location>
</feature>
<dbReference type="GO" id="GO:0016042">
    <property type="term" value="P:lipid catabolic process"/>
    <property type="evidence" value="ECO:0007669"/>
    <property type="project" value="UniProtKB-KW"/>
</dbReference>
<dbReference type="EMBL" id="CM001884">
    <property type="protein sequence ID" value="EOY27526.1"/>
    <property type="molecule type" value="Genomic_DNA"/>
</dbReference>
<dbReference type="Proteomes" id="UP000026915">
    <property type="component" value="Chromosome 6"/>
</dbReference>
<name>A0A061GD79_THECC</name>
<dbReference type="InterPro" id="IPR035669">
    <property type="entry name" value="SGNH_plant_lipase-like"/>
</dbReference>
<proteinExistence type="inferred from homology"/>
<dbReference type="PANTHER" id="PTHR45648:SF56">
    <property type="entry name" value="GDSL ESTERASE_LIPASE"/>
    <property type="match status" value="1"/>
</dbReference>
<evidence type="ECO:0000256" key="4">
    <source>
        <dbReference type="ARBA" id="ARBA00023098"/>
    </source>
</evidence>
<organism evidence="6 7">
    <name type="scientific">Theobroma cacao</name>
    <name type="common">Cacao</name>
    <name type="synonym">Cocoa</name>
    <dbReference type="NCBI Taxonomy" id="3641"/>
    <lineage>
        <taxon>Eukaryota</taxon>
        <taxon>Viridiplantae</taxon>
        <taxon>Streptophyta</taxon>
        <taxon>Embryophyta</taxon>
        <taxon>Tracheophyta</taxon>
        <taxon>Spermatophyta</taxon>
        <taxon>Magnoliopsida</taxon>
        <taxon>eudicotyledons</taxon>
        <taxon>Gunneridae</taxon>
        <taxon>Pentapetalae</taxon>
        <taxon>rosids</taxon>
        <taxon>malvids</taxon>
        <taxon>Malvales</taxon>
        <taxon>Malvaceae</taxon>
        <taxon>Byttnerioideae</taxon>
        <taxon>Theobroma</taxon>
    </lineage>
</organism>
<keyword evidence="3" id="KW-0442">Lipid degradation</keyword>
<dbReference type="OrthoDB" id="1600564at2759"/>
<dbReference type="eggNOG" id="ENOG502SJ3F">
    <property type="taxonomic scope" value="Eukaryota"/>
</dbReference>
<dbReference type="Gramene" id="Tc06v2_t011500.1">
    <property type="protein sequence ID" value="Tc06v2_p011500.1"/>
    <property type="gene ID" value="Tc06v2_g011500"/>
</dbReference>
<keyword evidence="4" id="KW-0443">Lipid metabolism</keyword>
<keyword evidence="2" id="KW-0378">Hydrolase</keyword>
<protein>
    <submittedName>
        <fullName evidence="6">GDSL-like Lipase/Acylhydrolase superfamily protein</fullName>
    </submittedName>
</protein>
<dbReference type="PANTHER" id="PTHR45648">
    <property type="entry name" value="GDSL LIPASE/ACYLHYDROLASE FAMILY PROTEIN (AFU_ORTHOLOGUE AFUA_4G14700)"/>
    <property type="match status" value="1"/>
</dbReference>
<keyword evidence="5" id="KW-0732">Signal</keyword>
<evidence type="ECO:0000256" key="1">
    <source>
        <dbReference type="ARBA" id="ARBA00008668"/>
    </source>
</evidence>
<dbReference type="Gramene" id="EOY27526">
    <property type="protein sequence ID" value="EOY27526"/>
    <property type="gene ID" value="TCM_029364"/>
</dbReference>
<dbReference type="HOGENOM" id="CLU_015101_0_0_1"/>
<dbReference type="InterPro" id="IPR036514">
    <property type="entry name" value="SGNH_hydro_sf"/>
</dbReference>
<dbReference type="GO" id="GO:0016788">
    <property type="term" value="F:hydrolase activity, acting on ester bonds"/>
    <property type="evidence" value="ECO:0007669"/>
    <property type="project" value="InterPro"/>
</dbReference>
<accession>A0A061GD79</accession>
<evidence type="ECO:0000313" key="6">
    <source>
        <dbReference type="EMBL" id="EOY27526.1"/>
    </source>
</evidence>
<dbReference type="Pfam" id="PF00657">
    <property type="entry name" value="Lipase_GDSL"/>
    <property type="match status" value="1"/>
</dbReference>
<feature type="signal peptide" evidence="5">
    <location>
        <begin position="1"/>
        <end position="29"/>
    </location>
</feature>
<sequence>MGTNLNRVFIIHVIYQILAIHYSPGTCSAQNVSAAFIFGDSLVDVGNNYYIDTDAMPMFPNGIDFVNGSPSGRYTNARTIGDIIEEEIGFKNFTPPYLNPNTTGDVILKGVNYASSGSGILNSTGSVFGAPICMDQQINNFAKTRQDIISRIGAPAAQGLLTQAFYLVVIGSNDIFSAEASTSRDVYLDNLISKFQSQLTTLYSLDARKIAVTNAPVVGCIPFEKDLHSSQGGCVDFLNELAKLYNTRLKSLLQELTTNLAGSTFVYLDLYAISEDILQNYKSYGFENAESACCQVIGQHGGLVPCESFSRVCRDRTKYVFWDPFHPTETANLITAKHALDGGLNYVSPINIRQLMNS</sequence>
<evidence type="ECO:0000256" key="3">
    <source>
        <dbReference type="ARBA" id="ARBA00022963"/>
    </source>
</evidence>
<evidence type="ECO:0000313" key="7">
    <source>
        <dbReference type="Proteomes" id="UP000026915"/>
    </source>
</evidence>
<dbReference type="KEGG" id="tcc:18596403"/>
<dbReference type="OMA" id="ANHACCE"/>
<evidence type="ECO:0000256" key="2">
    <source>
        <dbReference type="ARBA" id="ARBA00022801"/>
    </source>
</evidence>
<dbReference type="InterPro" id="IPR051058">
    <property type="entry name" value="GDSL_Est/Lipase"/>
</dbReference>
<dbReference type="CDD" id="cd01837">
    <property type="entry name" value="SGNH_plant_lipase_like"/>
    <property type="match status" value="1"/>
</dbReference>
<reference evidence="6 7" key="1">
    <citation type="journal article" date="2013" name="Genome Biol.">
        <title>The genome sequence of the most widely cultivated cacao type and its use to identify candidate genes regulating pod color.</title>
        <authorList>
            <person name="Motamayor J.C."/>
            <person name="Mockaitis K."/>
            <person name="Schmutz J."/>
            <person name="Haiminen N."/>
            <person name="Iii D.L."/>
            <person name="Cornejo O."/>
            <person name="Findley S.D."/>
            <person name="Zheng P."/>
            <person name="Utro F."/>
            <person name="Royaert S."/>
            <person name="Saski C."/>
            <person name="Jenkins J."/>
            <person name="Podicheti R."/>
            <person name="Zhao M."/>
            <person name="Scheffler B.E."/>
            <person name="Stack J.C."/>
            <person name="Feltus F.A."/>
            <person name="Mustiga G.M."/>
            <person name="Amores F."/>
            <person name="Phillips W."/>
            <person name="Marelli J.P."/>
            <person name="May G.D."/>
            <person name="Shapiro H."/>
            <person name="Ma J."/>
            <person name="Bustamante C.D."/>
            <person name="Schnell R.J."/>
            <person name="Main D."/>
            <person name="Gilbert D."/>
            <person name="Parida L."/>
            <person name="Kuhn D.N."/>
        </authorList>
    </citation>
    <scope>NUCLEOTIDE SEQUENCE [LARGE SCALE GENOMIC DNA]</scope>
    <source>
        <strain evidence="7">cv. Matina 1-6</strain>
    </source>
</reference>
<comment type="similarity">
    <text evidence="1">Belongs to the 'GDSL' lipolytic enzyme family.</text>
</comment>
<dbReference type="InParanoid" id="A0A061GD79"/>
<keyword evidence="7" id="KW-1185">Reference proteome</keyword>
<dbReference type="InterPro" id="IPR001087">
    <property type="entry name" value="GDSL"/>
</dbReference>